<dbReference type="GO" id="GO:0005886">
    <property type="term" value="C:plasma membrane"/>
    <property type="evidence" value="ECO:0007669"/>
    <property type="project" value="UniProtKB-SubCell"/>
</dbReference>
<evidence type="ECO:0000256" key="4">
    <source>
        <dbReference type="ARBA" id="ARBA00022692"/>
    </source>
</evidence>
<evidence type="ECO:0000256" key="3">
    <source>
        <dbReference type="ARBA" id="ARBA00022475"/>
    </source>
</evidence>
<dbReference type="FunCoup" id="A0A402CQ81">
    <property type="interactions" value="28"/>
</dbReference>
<keyword evidence="5" id="KW-1133">Transmembrane helix</keyword>
<evidence type="ECO:0000313" key="7">
    <source>
        <dbReference type="EMBL" id="BDI32804.1"/>
    </source>
</evidence>
<keyword evidence="3" id="KW-1003">Cell membrane</keyword>
<evidence type="ECO:0000256" key="6">
    <source>
        <dbReference type="ARBA" id="ARBA00023136"/>
    </source>
</evidence>
<dbReference type="AlphaFoldDB" id="A0A402CQ81"/>
<dbReference type="PANTHER" id="PTHR33884">
    <property type="entry name" value="UPF0410 PROTEIN YMGE"/>
    <property type="match status" value="1"/>
</dbReference>
<dbReference type="Pfam" id="PF04226">
    <property type="entry name" value="Transgly_assoc"/>
    <property type="match status" value="1"/>
</dbReference>
<proteinExistence type="inferred from homology"/>
<gene>
    <name evidence="7" type="ORF">CCAX7_48550</name>
</gene>
<evidence type="ECO:0000313" key="8">
    <source>
        <dbReference type="Proteomes" id="UP000287394"/>
    </source>
</evidence>
<keyword evidence="8" id="KW-1185">Reference proteome</keyword>
<dbReference type="OrthoDB" id="9811343at2"/>
<organism evidence="7 8">
    <name type="scientific">Capsulimonas corticalis</name>
    <dbReference type="NCBI Taxonomy" id="2219043"/>
    <lineage>
        <taxon>Bacteria</taxon>
        <taxon>Bacillati</taxon>
        <taxon>Armatimonadota</taxon>
        <taxon>Armatimonadia</taxon>
        <taxon>Capsulimonadales</taxon>
        <taxon>Capsulimonadaceae</taxon>
        <taxon>Capsulimonas</taxon>
    </lineage>
</organism>
<dbReference type="InterPro" id="IPR007341">
    <property type="entry name" value="Transgly_assoc"/>
</dbReference>
<dbReference type="KEGG" id="ccot:CCAX7_48550"/>
<keyword evidence="4" id="KW-0812">Transmembrane</keyword>
<dbReference type="RefSeq" id="WP_119319499.1">
    <property type="nucleotide sequence ID" value="NZ_AP025739.1"/>
</dbReference>
<dbReference type="Proteomes" id="UP000287394">
    <property type="component" value="Chromosome"/>
</dbReference>
<comment type="similarity">
    <text evidence="2">Belongs to the UPF0410 family.</text>
</comment>
<dbReference type="EMBL" id="AP025739">
    <property type="protein sequence ID" value="BDI32804.1"/>
    <property type="molecule type" value="Genomic_DNA"/>
</dbReference>
<keyword evidence="6" id="KW-0472">Membrane</keyword>
<evidence type="ECO:0000256" key="5">
    <source>
        <dbReference type="ARBA" id="ARBA00022989"/>
    </source>
</evidence>
<evidence type="ECO:0000256" key="2">
    <source>
        <dbReference type="ARBA" id="ARBA00011006"/>
    </source>
</evidence>
<name>A0A402CQ81_9BACT</name>
<protein>
    <submittedName>
        <fullName evidence="7">Transglycosylase</fullName>
    </submittedName>
</protein>
<reference evidence="7 8" key="1">
    <citation type="journal article" date="2019" name="Int. J. Syst. Evol. Microbiol.">
        <title>Capsulimonas corticalis gen. nov., sp. nov., an aerobic capsulated bacterium, of a novel bacterial order, Capsulimonadales ord. nov., of the class Armatimonadia of the phylum Armatimonadetes.</title>
        <authorList>
            <person name="Li J."/>
            <person name="Kudo C."/>
            <person name="Tonouchi A."/>
        </authorList>
    </citation>
    <scope>NUCLEOTIDE SEQUENCE [LARGE SCALE GENOMIC DNA]</scope>
    <source>
        <strain evidence="7 8">AX-7</strain>
    </source>
</reference>
<evidence type="ECO:0000256" key="1">
    <source>
        <dbReference type="ARBA" id="ARBA00004651"/>
    </source>
</evidence>
<dbReference type="PANTHER" id="PTHR33884:SF3">
    <property type="entry name" value="UPF0410 PROTEIN YMGE"/>
    <property type="match status" value="1"/>
</dbReference>
<sequence length="91" mass="9467">MFTILMWIVVGFLAGLLAKAIVPGTADEPGGFVGTTVLGIVGAVVGGFIYHLITGSRSFTTTLDIMSIVWAAIGAIVVVMISRMLSGRRAL</sequence>
<accession>A0A402CQ81</accession>
<comment type="subcellular location">
    <subcellularLocation>
        <location evidence="1">Cell membrane</location>
        <topology evidence="1">Multi-pass membrane protein</topology>
    </subcellularLocation>
</comment>